<reference evidence="1 2" key="1">
    <citation type="submission" date="2014-06" db="EMBL/GenBank/DDBJ databases">
        <title>Evolutionary Origins and Diversification of the Mycorrhizal Mutualists.</title>
        <authorList>
            <consortium name="DOE Joint Genome Institute"/>
            <consortium name="Mycorrhizal Genomics Consortium"/>
            <person name="Kohler A."/>
            <person name="Kuo A."/>
            <person name="Nagy L.G."/>
            <person name="Floudas D."/>
            <person name="Copeland A."/>
            <person name="Barry K.W."/>
            <person name="Cichocki N."/>
            <person name="Veneault-Fourrey C."/>
            <person name="LaButti K."/>
            <person name="Lindquist E.A."/>
            <person name="Lipzen A."/>
            <person name="Lundell T."/>
            <person name="Morin E."/>
            <person name="Murat C."/>
            <person name="Riley R."/>
            <person name="Ohm R."/>
            <person name="Sun H."/>
            <person name="Tunlid A."/>
            <person name="Henrissat B."/>
            <person name="Grigoriev I.V."/>
            <person name="Hibbett D.S."/>
            <person name="Martin F."/>
        </authorList>
    </citation>
    <scope>NUCLEOTIDE SEQUENCE [LARGE SCALE GENOMIC DNA]</scope>
    <source>
        <strain evidence="1 2">SS14</strain>
    </source>
</reference>
<accession>A0A0C9UXI7</accession>
<name>A0A0C9UXI7_SPHS4</name>
<dbReference type="EMBL" id="KN837269">
    <property type="protein sequence ID" value="KIJ30091.1"/>
    <property type="molecule type" value="Genomic_DNA"/>
</dbReference>
<evidence type="ECO:0000313" key="1">
    <source>
        <dbReference type="EMBL" id="KIJ30091.1"/>
    </source>
</evidence>
<dbReference type="InterPro" id="IPR027417">
    <property type="entry name" value="P-loop_NTPase"/>
</dbReference>
<keyword evidence="2" id="KW-1185">Reference proteome</keyword>
<evidence type="ECO:0000313" key="2">
    <source>
        <dbReference type="Proteomes" id="UP000054279"/>
    </source>
</evidence>
<proteinExistence type="predicted"/>
<gene>
    <name evidence="1" type="ORF">M422DRAFT_117647</name>
</gene>
<protein>
    <recommendedName>
        <fullName evidence="3">NB-ARC domain-containing protein</fullName>
    </recommendedName>
</protein>
<evidence type="ECO:0008006" key="3">
    <source>
        <dbReference type="Google" id="ProtNLM"/>
    </source>
</evidence>
<dbReference type="Proteomes" id="UP000054279">
    <property type="component" value="Unassembled WGS sequence"/>
</dbReference>
<dbReference type="Gene3D" id="3.40.50.300">
    <property type="entry name" value="P-loop containing nucleotide triphosphate hydrolases"/>
    <property type="match status" value="1"/>
</dbReference>
<dbReference type="OrthoDB" id="2941463at2759"/>
<feature type="non-terminal residue" evidence="1">
    <location>
        <position position="1"/>
    </location>
</feature>
<dbReference type="AlphaFoldDB" id="A0A0C9UXI7"/>
<dbReference type="SUPFAM" id="SSF52540">
    <property type="entry name" value="P-loop containing nucleoside triphosphate hydrolases"/>
    <property type="match status" value="1"/>
</dbReference>
<organism evidence="1 2">
    <name type="scientific">Sphaerobolus stellatus (strain SS14)</name>
    <dbReference type="NCBI Taxonomy" id="990650"/>
    <lineage>
        <taxon>Eukaryota</taxon>
        <taxon>Fungi</taxon>
        <taxon>Dikarya</taxon>
        <taxon>Basidiomycota</taxon>
        <taxon>Agaricomycotina</taxon>
        <taxon>Agaricomycetes</taxon>
        <taxon>Phallomycetidae</taxon>
        <taxon>Geastrales</taxon>
        <taxon>Sphaerobolaceae</taxon>
        <taxon>Sphaerobolus</taxon>
    </lineage>
</organism>
<feature type="non-terminal residue" evidence="1">
    <location>
        <position position="182"/>
    </location>
</feature>
<sequence>IARVANLNSFYYVPASRRALHFVDRKEVQDALDGLFTQSHGALKTTIVSLIGLGGAGKTQVALDRYYGLRELGQHYLLQEMGEHDGLALLLGEQYSEEDEALGREILELLAQLPLAIDQARAYILRRNLPLQDFITEFNIRKVDLFKATPTIWQYKSKPSNAEKETVLNVATTWEMSLSLLD</sequence>
<dbReference type="HOGENOM" id="CLU_1528824_0_0_1"/>